<dbReference type="Pfam" id="PF19279">
    <property type="entry name" value="YegS_C"/>
    <property type="match status" value="1"/>
</dbReference>
<keyword evidence="7" id="KW-0444">Lipid biosynthesis</keyword>
<dbReference type="Pfam" id="PF00781">
    <property type="entry name" value="DAGK_cat"/>
    <property type="match status" value="1"/>
</dbReference>
<evidence type="ECO:0000256" key="4">
    <source>
        <dbReference type="ARBA" id="ARBA00022741"/>
    </source>
</evidence>
<evidence type="ECO:0000256" key="2">
    <source>
        <dbReference type="ARBA" id="ARBA00005983"/>
    </source>
</evidence>
<keyword evidence="8" id="KW-1208">Phospholipid metabolism</keyword>
<keyword evidence="11" id="KW-1185">Reference proteome</keyword>
<reference evidence="11" key="1">
    <citation type="journal article" date="2019" name="Int. J. Syst. Evol. Microbiol.">
        <title>The Global Catalogue of Microorganisms (GCM) 10K type strain sequencing project: providing services to taxonomists for standard genome sequencing and annotation.</title>
        <authorList>
            <consortium name="The Broad Institute Genomics Platform"/>
            <consortium name="The Broad Institute Genome Sequencing Center for Infectious Disease"/>
            <person name="Wu L."/>
            <person name="Ma J."/>
        </authorList>
    </citation>
    <scope>NUCLEOTIDE SEQUENCE [LARGE SCALE GENOMIC DNA]</scope>
    <source>
        <strain evidence="11">CCM 8936</strain>
    </source>
</reference>
<keyword evidence="6" id="KW-0067">ATP-binding</keyword>
<evidence type="ECO:0000256" key="1">
    <source>
        <dbReference type="ARBA" id="ARBA00001946"/>
    </source>
</evidence>
<comment type="cofactor">
    <cofactor evidence="1">
        <name>Mg(2+)</name>
        <dbReference type="ChEBI" id="CHEBI:18420"/>
    </cofactor>
</comment>
<dbReference type="PANTHER" id="PTHR12358:SF54">
    <property type="entry name" value="SPHINGOSINE KINASE RELATED PROTEIN"/>
    <property type="match status" value="1"/>
</dbReference>
<evidence type="ECO:0000256" key="3">
    <source>
        <dbReference type="ARBA" id="ARBA00022679"/>
    </source>
</evidence>
<keyword evidence="7" id="KW-0594">Phospholipid biosynthesis</keyword>
<dbReference type="SMART" id="SM00046">
    <property type="entry name" value="DAGKc"/>
    <property type="match status" value="1"/>
</dbReference>
<keyword evidence="5 10" id="KW-0418">Kinase</keyword>
<evidence type="ECO:0000259" key="9">
    <source>
        <dbReference type="PROSITE" id="PS50146"/>
    </source>
</evidence>
<gene>
    <name evidence="10" type="ORF">ACFQ42_05625</name>
</gene>
<dbReference type="InterPro" id="IPR017438">
    <property type="entry name" value="ATP-NAD_kinase_N"/>
</dbReference>
<dbReference type="Gene3D" id="2.60.200.40">
    <property type="match status" value="1"/>
</dbReference>
<dbReference type="InterPro" id="IPR005218">
    <property type="entry name" value="Diacylglycerol/lipid_kinase"/>
</dbReference>
<name>A0ABW4BU03_9LACO</name>
<evidence type="ECO:0000256" key="6">
    <source>
        <dbReference type="ARBA" id="ARBA00022840"/>
    </source>
</evidence>
<dbReference type="InterPro" id="IPR001206">
    <property type="entry name" value="Diacylglycerol_kinase_cat_dom"/>
</dbReference>
<dbReference type="InterPro" id="IPR016064">
    <property type="entry name" value="NAD/diacylglycerol_kinase_sf"/>
</dbReference>
<evidence type="ECO:0000256" key="8">
    <source>
        <dbReference type="ARBA" id="ARBA00023264"/>
    </source>
</evidence>
<accession>A0ABW4BU03</accession>
<dbReference type="Proteomes" id="UP001597251">
    <property type="component" value="Unassembled WGS sequence"/>
</dbReference>
<dbReference type="PANTHER" id="PTHR12358">
    <property type="entry name" value="SPHINGOSINE KINASE"/>
    <property type="match status" value="1"/>
</dbReference>
<evidence type="ECO:0000313" key="10">
    <source>
        <dbReference type="EMBL" id="MFD1418210.1"/>
    </source>
</evidence>
<keyword evidence="4" id="KW-0547">Nucleotide-binding</keyword>
<dbReference type="Gene3D" id="3.40.50.10330">
    <property type="entry name" value="Probable inorganic polyphosphate/atp-NAD kinase, domain 1"/>
    <property type="match status" value="1"/>
</dbReference>
<dbReference type="GO" id="GO:0016301">
    <property type="term" value="F:kinase activity"/>
    <property type="evidence" value="ECO:0007669"/>
    <property type="project" value="UniProtKB-KW"/>
</dbReference>
<feature type="domain" description="DAGKc" evidence="9">
    <location>
        <begin position="2"/>
        <end position="139"/>
    </location>
</feature>
<dbReference type="InterPro" id="IPR045540">
    <property type="entry name" value="YegS/DAGK_C"/>
</dbReference>
<keyword evidence="7" id="KW-0443">Lipid metabolism</keyword>
<comment type="similarity">
    <text evidence="2">Belongs to the diacylglycerol/lipid kinase family.</text>
</comment>
<dbReference type="SUPFAM" id="SSF111331">
    <property type="entry name" value="NAD kinase/diacylglycerol kinase-like"/>
    <property type="match status" value="1"/>
</dbReference>
<protein>
    <submittedName>
        <fullName evidence="10">Diacylglycerol/lipid kinase family protein</fullName>
        <ecNumber evidence="10">2.7.1.-</ecNumber>
    </submittedName>
</protein>
<evidence type="ECO:0000313" key="11">
    <source>
        <dbReference type="Proteomes" id="UP001597251"/>
    </source>
</evidence>
<evidence type="ECO:0000256" key="7">
    <source>
        <dbReference type="ARBA" id="ARBA00023209"/>
    </source>
</evidence>
<proteinExistence type="inferred from homology"/>
<keyword evidence="3 10" id="KW-0808">Transferase</keyword>
<evidence type="ECO:0000256" key="5">
    <source>
        <dbReference type="ARBA" id="ARBA00022777"/>
    </source>
</evidence>
<dbReference type="PROSITE" id="PS50146">
    <property type="entry name" value="DAGK"/>
    <property type="match status" value="1"/>
</dbReference>
<dbReference type="InterPro" id="IPR050187">
    <property type="entry name" value="Lipid_Phosphate_FormReg"/>
</dbReference>
<organism evidence="10 11">
    <name type="scientific">Companilactobacillus keshanensis</name>
    <dbReference type="NCBI Taxonomy" id="2486003"/>
    <lineage>
        <taxon>Bacteria</taxon>
        <taxon>Bacillati</taxon>
        <taxon>Bacillota</taxon>
        <taxon>Bacilli</taxon>
        <taxon>Lactobacillales</taxon>
        <taxon>Lactobacillaceae</taxon>
        <taxon>Companilactobacillus</taxon>
    </lineage>
</organism>
<dbReference type="RefSeq" id="WP_125677634.1">
    <property type="nucleotide sequence ID" value="NZ_JBHTOI010000037.1"/>
</dbReference>
<comment type="caution">
    <text evidence="10">The sequence shown here is derived from an EMBL/GenBank/DDBJ whole genome shotgun (WGS) entry which is preliminary data.</text>
</comment>
<dbReference type="EMBL" id="JBHTOI010000037">
    <property type="protein sequence ID" value="MFD1418210.1"/>
    <property type="molecule type" value="Genomic_DNA"/>
</dbReference>
<dbReference type="EC" id="2.7.1.-" evidence="10"/>
<sequence length="316" mass="35243">MTKISKLEIILNRRAGNGESLRIWKTIKHFLKQNNIDFQIHTTQKNGDGIRIAKELADNLEPNAKILVLGGDGTLNQSVNGVKNSKNPNTPLAYIPAGSGNDFSRGIKLHHVKPLILLQNILSMKTPRPIDIGKAIFPEQTKYFVNNIGIGLDANTVYTTNHSKRKDFLNKMKLGTLAYVSSLVKVIKEQEAFPLTVTTDGSIKKFDQAYIVSATNHPYFGGGVAIDPLATPFDDKLDLVVVNKITGMTFIKLFSKLLTNGSHLQDENVWHTQAKSFTLSSLHDEYGQMDGEELTPQEFEINFEVSSHPFWLPVEK</sequence>
<dbReference type="NCBIfam" id="TIGR00147">
    <property type="entry name" value="YegS/Rv2252/BmrU family lipid kinase"/>
    <property type="match status" value="1"/>
</dbReference>